<keyword evidence="1" id="KW-1133">Transmembrane helix</keyword>
<reference evidence="2" key="1">
    <citation type="journal article" date="2020" name="Nature">
        <title>Giant virus diversity and host interactions through global metagenomics.</title>
        <authorList>
            <person name="Schulz F."/>
            <person name="Roux S."/>
            <person name="Paez-Espino D."/>
            <person name="Jungbluth S."/>
            <person name="Walsh D.A."/>
            <person name="Denef V.J."/>
            <person name="McMahon K.D."/>
            <person name="Konstantinidis K.T."/>
            <person name="Eloe-Fadrosh E.A."/>
            <person name="Kyrpides N.C."/>
            <person name="Woyke T."/>
        </authorList>
    </citation>
    <scope>NUCLEOTIDE SEQUENCE</scope>
    <source>
        <strain evidence="2">GVMAG-S-1004661-13</strain>
    </source>
</reference>
<proteinExistence type="predicted"/>
<protein>
    <submittedName>
        <fullName evidence="2">Uncharacterized protein</fullName>
    </submittedName>
</protein>
<dbReference type="AlphaFoldDB" id="A0A6C0ABY2"/>
<evidence type="ECO:0000256" key="1">
    <source>
        <dbReference type="SAM" id="Phobius"/>
    </source>
</evidence>
<name>A0A6C0ABY2_9ZZZZ</name>
<keyword evidence="1" id="KW-0812">Transmembrane</keyword>
<keyword evidence="1" id="KW-0472">Membrane</keyword>
<evidence type="ECO:0000313" key="2">
    <source>
        <dbReference type="EMBL" id="QHS77226.1"/>
    </source>
</evidence>
<feature type="transmembrane region" description="Helical" evidence="1">
    <location>
        <begin position="36"/>
        <end position="67"/>
    </location>
</feature>
<accession>A0A6C0ABY2</accession>
<sequence length="88" mass="9959">MDSSLYVVLCLLVALYASKTQIEFPNKVRKLLKNTVVQVVMFSLLAILLNNQPHVAVIVSIVLVVTFEHLSRQEAKENFEFAKIALEE</sequence>
<organism evidence="2">
    <name type="scientific">viral metagenome</name>
    <dbReference type="NCBI Taxonomy" id="1070528"/>
    <lineage>
        <taxon>unclassified sequences</taxon>
        <taxon>metagenomes</taxon>
        <taxon>organismal metagenomes</taxon>
    </lineage>
</organism>
<dbReference type="EMBL" id="MN740543">
    <property type="protein sequence ID" value="QHS77226.1"/>
    <property type="molecule type" value="Genomic_DNA"/>
</dbReference>